<dbReference type="AlphaFoldDB" id="A0A4Y2C937"/>
<sequence length="173" mass="19315">MLCGSLDHWMSACKLLPPPTSEELCSSVLDAGSGVGQMLCPELLCGGRLFLPFELLVRTEIILPTTPGLKQIVTEFQFFSRFRTPYSRFPVPEGSPRLLRLKNNHQKSRRTPQNLRNAIITCLLDISQEPLCPFTIPNHGTNRKRVILPPNQGHALSGGKVEQENKEEIIGKV</sequence>
<organism evidence="1 2">
    <name type="scientific">Araneus ventricosus</name>
    <name type="common">Orbweaver spider</name>
    <name type="synonym">Epeira ventricosa</name>
    <dbReference type="NCBI Taxonomy" id="182803"/>
    <lineage>
        <taxon>Eukaryota</taxon>
        <taxon>Metazoa</taxon>
        <taxon>Ecdysozoa</taxon>
        <taxon>Arthropoda</taxon>
        <taxon>Chelicerata</taxon>
        <taxon>Arachnida</taxon>
        <taxon>Araneae</taxon>
        <taxon>Araneomorphae</taxon>
        <taxon>Entelegynae</taxon>
        <taxon>Araneoidea</taxon>
        <taxon>Araneidae</taxon>
        <taxon>Araneus</taxon>
    </lineage>
</organism>
<evidence type="ECO:0000313" key="1">
    <source>
        <dbReference type="EMBL" id="GBM00670.1"/>
    </source>
</evidence>
<comment type="caution">
    <text evidence="1">The sequence shown here is derived from an EMBL/GenBank/DDBJ whole genome shotgun (WGS) entry which is preliminary data.</text>
</comment>
<dbReference type="Proteomes" id="UP000499080">
    <property type="component" value="Unassembled WGS sequence"/>
</dbReference>
<keyword evidence="2" id="KW-1185">Reference proteome</keyword>
<gene>
    <name evidence="1" type="ORF">AVEN_118020_1</name>
</gene>
<evidence type="ECO:0000313" key="2">
    <source>
        <dbReference type="Proteomes" id="UP000499080"/>
    </source>
</evidence>
<proteinExistence type="predicted"/>
<name>A0A4Y2C937_ARAVE</name>
<reference evidence="1 2" key="1">
    <citation type="journal article" date="2019" name="Sci. Rep.">
        <title>Orb-weaving spider Araneus ventricosus genome elucidates the spidroin gene catalogue.</title>
        <authorList>
            <person name="Kono N."/>
            <person name="Nakamura H."/>
            <person name="Ohtoshi R."/>
            <person name="Moran D.A.P."/>
            <person name="Shinohara A."/>
            <person name="Yoshida Y."/>
            <person name="Fujiwara M."/>
            <person name="Mori M."/>
            <person name="Tomita M."/>
            <person name="Arakawa K."/>
        </authorList>
    </citation>
    <scope>NUCLEOTIDE SEQUENCE [LARGE SCALE GENOMIC DNA]</scope>
</reference>
<accession>A0A4Y2C937</accession>
<protein>
    <submittedName>
        <fullName evidence="1">Uncharacterized protein</fullName>
    </submittedName>
</protein>
<dbReference type="EMBL" id="BGPR01000159">
    <property type="protein sequence ID" value="GBM00670.1"/>
    <property type="molecule type" value="Genomic_DNA"/>
</dbReference>